<dbReference type="PhylomeDB" id="B4JUK4"/>
<dbReference type="Proteomes" id="UP000001070">
    <property type="component" value="Unassembled WGS sequence"/>
</dbReference>
<dbReference type="InParanoid" id="B4JUK4"/>
<dbReference type="EMBL" id="CH916374">
    <property type="protein sequence ID" value="EDV91174.1"/>
    <property type="molecule type" value="Genomic_DNA"/>
</dbReference>
<accession>B4JUK4</accession>
<reference evidence="1 2" key="1">
    <citation type="journal article" date="2007" name="Nature">
        <title>Evolution of genes and genomes on the Drosophila phylogeny.</title>
        <authorList>
            <consortium name="Drosophila 12 Genomes Consortium"/>
            <person name="Clark A.G."/>
            <person name="Eisen M.B."/>
            <person name="Smith D.R."/>
            <person name="Bergman C.M."/>
            <person name="Oliver B."/>
            <person name="Markow T.A."/>
            <person name="Kaufman T.C."/>
            <person name="Kellis M."/>
            <person name="Gelbart W."/>
            <person name="Iyer V.N."/>
            <person name="Pollard D.A."/>
            <person name="Sackton T.B."/>
            <person name="Larracuente A.M."/>
            <person name="Singh N.D."/>
            <person name="Abad J.P."/>
            <person name="Abt D.N."/>
            <person name="Adryan B."/>
            <person name="Aguade M."/>
            <person name="Akashi H."/>
            <person name="Anderson W.W."/>
            <person name="Aquadro C.F."/>
            <person name="Ardell D.H."/>
            <person name="Arguello R."/>
            <person name="Artieri C.G."/>
            <person name="Barbash D.A."/>
            <person name="Barker D."/>
            <person name="Barsanti P."/>
            <person name="Batterham P."/>
            <person name="Batzoglou S."/>
            <person name="Begun D."/>
            <person name="Bhutkar A."/>
            <person name="Blanco E."/>
            <person name="Bosak S.A."/>
            <person name="Bradley R.K."/>
            <person name="Brand A.D."/>
            <person name="Brent M.R."/>
            <person name="Brooks A.N."/>
            <person name="Brown R.H."/>
            <person name="Butlin R.K."/>
            <person name="Caggese C."/>
            <person name="Calvi B.R."/>
            <person name="Bernardo de Carvalho A."/>
            <person name="Caspi A."/>
            <person name="Castrezana S."/>
            <person name="Celniker S.E."/>
            <person name="Chang J.L."/>
            <person name="Chapple C."/>
            <person name="Chatterji S."/>
            <person name="Chinwalla A."/>
            <person name="Civetta A."/>
            <person name="Clifton S.W."/>
            <person name="Comeron J.M."/>
            <person name="Costello J.C."/>
            <person name="Coyne J.A."/>
            <person name="Daub J."/>
            <person name="David R.G."/>
            <person name="Delcher A.L."/>
            <person name="Delehaunty K."/>
            <person name="Do C.B."/>
            <person name="Ebling H."/>
            <person name="Edwards K."/>
            <person name="Eickbush T."/>
            <person name="Evans J.D."/>
            <person name="Filipski A."/>
            <person name="Findeiss S."/>
            <person name="Freyhult E."/>
            <person name="Fulton L."/>
            <person name="Fulton R."/>
            <person name="Garcia A.C."/>
            <person name="Gardiner A."/>
            <person name="Garfield D.A."/>
            <person name="Garvin B.E."/>
            <person name="Gibson G."/>
            <person name="Gilbert D."/>
            <person name="Gnerre S."/>
            <person name="Godfrey J."/>
            <person name="Good R."/>
            <person name="Gotea V."/>
            <person name="Gravely B."/>
            <person name="Greenberg A.J."/>
            <person name="Griffiths-Jones S."/>
            <person name="Gross S."/>
            <person name="Guigo R."/>
            <person name="Gustafson E.A."/>
            <person name="Haerty W."/>
            <person name="Hahn M.W."/>
            <person name="Halligan D.L."/>
            <person name="Halpern A.L."/>
            <person name="Halter G.M."/>
            <person name="Han M.V."/>
            <person name="Heger A."/>
            <person name="Hillier L."/>
            <person name="Hinrichs A.S."/>
            <person name="Holmes I."/>
            <person name="Hoskins R.A."/>
            <person name="Hubisz M.J."/>
            <person name="Hultmark D."/>
            <person name="Huntley M.A."/>
            <person name="Jaffe D.B."/>
            <person name="Jagadeeshan S."/>
            <person name="Jeck W.R."/>
            <person name="Johnson J."/>
            <person name="Jones C.D."/>
            <person name="Jordan W.C."/>
            <person name="Karpen G.H."/>
            <person name="Kataoka E."/>
            <person name="Keightley P.D."/>
            <person name="Kheradpour P."/>
            <person name="Kirkness E.F."/>
            <person name="Koerich L.B."/>
            <person name="Kristiansen K."/>
            <person name="Kudrna D."/>
            <person name="Kulathinal R.J."/>
            <person name="Kumar S."/>
            <person name="Kwok R."/>
            <person name="Lander E."/>
            <person name="Langley C.H."/>
            <person name="Lapoint R."/>
            <person name="Lazzaro B.P."/>
            <person name="Lee S.J."/>
            <person name="Levesque L."/>
            <person name="Li R."/>
            <person name="Lin C.F."/>
            <person name="Lin M.F."/>
            <person name="Lindblad-Toh K."/>
            <person name="Llopart A."/>
            <person name="Long M."/>
            <person name="Low L."/>
            <person name="Lozovsky E."/>
            <person name="Lu J."/>
            <person name="Luo M."/>
            <person name="Machado C.A."/>
            <person name="Makalowski W."/>
            <person name="Marzo M."/>
            <person name="Matsuda M."/>
            <person name="Matzkin L."/>
            <person name="McAllister B."/>
            <person name="McBride C.S."/>
            <person name="McKernan B."/>
            <person name="McKernan K."/>
            <person name="Mendez-Lago M."/>
            <person name="Minx P."/>
            <person name="Mollenhauer M.U."/>
            <person name="Montooth K."/>
            <person name="Mount S.M."/>
            <person name="Mu X."/>
            <person name="Myers E."/>
            <person name="Negre B."/>
            <person name="Newfeld S."/>
            <person name="Nielsen R."/>
            <person name="Noor M.A."/>
            <person name="O'Grady P."/>
            <person name="Pachter L."/>
            <person name="Papaceit M."/>
            <person name="Parisi M.J."/>
            <person name="Parisi M."/>
            <person name="Parts L."/>
            <person name="Pedersen J.S."/>
            <person name="Pesole G."/>
            <person name="Phillippy A.M."/>
            <person name="Ponting C.P."/>
            <person name="Pop M."/>
            <person name="Porcelli D."/>
            <person name="Powell J.R."/>
            <person name="Prohaska S."/>
            <person name="Pruitt K."/>
            <person name="Puig M."/>
            <person name="Quesneville H."/>
            <person name="Ram K.R."/>
            <person name="Rand D."/>
            <person name="Rasmussen M.D."/>
            <person name="Reed L.K."/>
            <person name="Reenan R."/>
            <person name="Reily A."/>
            <person name="Remington K.A."/>
            <person name="Rieger T.T."/>
            <person name="Ritchie M.G."/>
            <person name="Robin C."/>
            <person name="Rogers Y.H."/>
            <person name="Rohde C."/>
            <person name="Rozas J."/>
            <person name="Rubenfield M.J."/>
            <person name="Ruiz A."/>
            <person name="Russo S."/>
            <person name="Salzberg S.L."/>
            <person name="Sanchez-Gracia A."/>
            <person name="Saranga D.J."/>
            <person name="Sato H."/>
            <person name="Schaeffer S.W."/>
            <person name="Schatz M.C."/>
            <person name="Schlenke T."/>
            <person name="Schwartz R."/>
            <person name="Segarra C."/>
            <person name="Singh R.S."/>
            <person name="Sirot L."/>
            <person name="Sirota M."/>
            <person name="Sisneros N.B."/>
            <person name="Smith C.D."/>
            <person name="Smith T.F."/>
            <person name="Spieth J."/>
            <person name="Stage D.E."/>
            <person name="Stark A."/>
            <person name="Stephan W."/>
            <person name="Strausberg R.L."/>
            <person name="Strempel S."/>
            <person name="Sturgill D."/>
            <person name="Sutton G."/>
            <person name="Sutton G.G."/>
            <person name="Tao W."/>
            <person name="Teichmann S."/>
            <person name="Tobari Y.N."/>
            <person name="Tomimura Y."/>
            <person name="Tsolas J.M."/>
            <person name="Valente V.L."/>
            <person name="Venter E."/>
            <person name="Venter J.C."/>
            <person name="Vicario S."/>
            <person name="Vieira F.G."/>
            <person name="Vilella A.J."/>
            <person name="Villasante A."/>
            <person name="Walenz B."/>
            <person name="Wang J."/>
            <person name="Wasserman M."/>
            <person name="Watts T."/>
            <person name="Wilson D."/>
            <person name="Wilson R.K."/>
            <person name="Wing R.A."/>
            <person name="Wolfner M.F."/>
            <person name="Wong A."/>
            <person name="Wong G.K."/>
            <person name="Wu C.I."/>
            <person name="Wu G."/>
            <person name="Yamamoto D."/>
            <person name="Yang H.P."/>
            <person name="Yang S.P."/>
            <person name="Yorke J.A."/>
            <person name="Yoshida K."/>
            <person name="Zdobnov E."/>
            <person name="Zhang P."/>
            <person name="Zhang Y."/>
            <person name="Zimin A.V."/>
            <person name="Baldwin J."/>
            <person name="Abdouelleil A."/>
            <person name="Abdulkadir J."/>
            <person name="Abebe A."/>
            <person name="Abera B."/>
            <person name="Abreu J."/>
            <person name="Acer S.C."/>
            <person name="Aftuck L."/>
            <person name="Alexander A."/>
            <person name="An P."/>
            <person name="Anderson E."/>
            <person name="Anderson S."/>
            <person name="Arachi H."/>
            <person name="Azer M."/>
            <person name="Bachantsang P."/>
            <person name="Barry A."/>
            <person name="Bayul T."/>
            <person name="Berlin A."/>
            <person name="Bessette D."/>
            <person name="Bloom T."/>
            <person name="Blye J."/>
            <person name="Boguslavskiy L."/>
            <person name="Bonnet C."/>
            <person name="Boukhgalter B."/>
            <person name="Bourzgui I."/>
            <person name="Brown A."/>
            <person name="Cahill P."/>
            <person name="Channer S."/>
            <person name="Cheshatsang Y."/>
            <person name="Chuda L."/>
            <person name="Citroen M."/>
            <person name="Collymore A."/>
            <person name="Cooke P."/>
            <person name="Costello M."/>
            <person name="D'Aco K."/>
            <person name="Daza R."/>
            <person name="De Haan G."/>
            <person name="DeGray S."/>
            <person name="DeMaso C."/>
            <person name="Dhargay N."/>
            <person name="Dooley K."/>
            <person name="Dooley E."/>
            <person name="Doricent M."/>
            <person name="Dorje P."/>
            <person name="Dorjee K."/>
            <person name="Dupes A."/>
            <person name="Elong R."/>
            <person name="Falk J."/>
            <person name="Farina A."/>
            <person name="Faro S."/>
            <person name="Ferguson D."/>
            <person name="Fisher S."/>
            <person name="Foley C.D."/>
            <person name="Franke A."/>
            <person name="Friedrich D."/>
            <person name="Gadbois L."/>
            <person name="Gearin G."/>
            <person name="Gearin C.R."/>
            <person name="Giannoukos G."/>
            <person name="Goode T."/>
            <person name="Graham J."/>
            <person name="Grandbois E."/>
            <person name="Grewal S."/>
            <person name="Gyaltsen K."/>
            <person name="Hafez N."/>
            <person name="Hagos B."/>
            <person name="Hall J."/>
            <person name="Henson C."/>
            <person name="Hollinger A."/>
            <person name="Honan T."/>
            <person name="Huard M.D."/>
            <person name="Hughes L."/>
            <person name="Hurhula B."/>
            <person name="Husby M.E."/>
            <person name="Kamat A."/>
            <person name="Kanga B."/>
            <person name="Kashin S."/>
            <person name="Khazanovich D."/>
            <person name="Kisner P."/>
            <person name="Lance K."/>
            <person name="Lara M."/>
            <person name="Lee W."/>
            <person name="Lennon N."/>
            <person name="Letendre F."/>
            <person name="LeVine R."/>
            <person name="Lipovsky A."/>
            <person name="Liu X."/>
            <person name="Liu J."/>
            <person name="Liu S."/>
            <person name="Lokyitsang T."/>
            <person name="Lokyitsang Y."/>
            <person name="Lubonja R."/>
            <person name="Lui A."/>
            <person name="MacDonald P."/>
            <person name="Magnisalis V."/>
            <person name="Maru K."/>
            <person name="Matthews C."/>
            <person name="McCusker W."/>
            <person name="McDonough S."/>
            <person name="Mehta T."/>
            <person name="Meldrim J."/>
            <person name="Meneus L."/>
            <person name="Mihai O."/>
            <person name="Mihalev A."/>
            <person name="Mihova T."/>
            <person name="Mittelman R."/>
            <person name="Mlenga V."/>
            <person name="Montmayeur A."/>
            <person name="Mulrain L."/>
            <person name="Navidi A."/>
            <person name="Naylor J."/>
            <person name="Negash T."/>
            <person name="Nguyen T."/>
            <person name="Nguyen N."/>
            <person name="Nicol R."/>
            <person name="Norbu C."/>
            <person name="Norbu N."/>
            <person name="Novod N."/>
            <person name="O'Neill B."/>
            <person name="Osman S."/>
            <person name="Markiewicz E."/>
            <person name="Oyono O.L."/>
            <person name="Patti C."/>
            <person name="Phunkhang P."/>
            <person name="Pierre F."/>
            <person name="Priest M."/>
            <person name="Raghuraman S."/>
            <person name="Rege F."/>
            <person name="Reyes R."/>
            <person name="Rise C."/>
            <person name="Rogov P."/>
            <person name="Ross K."/>
            <person name="Ryan E."/>
            <person name="Settipalli S."/>
            <person name="Shea T."/>
            <person name="Sherpa N."/>
            <person name="Shi L."/>
            <person name="Shih D."/>
            <person name="Sparrow T."/>
            <person name="Spaulding J."/>
            <person name="Stalker J."/>
            <person name="Stange-Thomann N."/>
            <person name="Stavropoulos S."/>
            <person name="Stone C."/>
            <person name="Strader C."/>
            <person name="Tesfaye S."/>
            <person name="Thomson T."/>
            <person name="Thoulutsang Y."/>
            <person name="Thoulutsang D."/>
            <person name="Topham K."/>
            <person name="Topping I."/>
            <person name="Tsamla T."/>
            <person name="Vassiliev H."/>
            <person name="Vo A."/>
            <person name="Wangchuk T."/>
            <person name="Wangdi T."/>
            <person name="Weiand M."/>
            <person name="Wilkinson J."/>
            <person name="Wilson A."/>
            <person name="Yadav S."/>
            <person name="Young G."/>
            <person name="Yu Q."/>
            <person name="Zembek L."/>
            <person name="Zhong D."/>
            <person name="Zimmer A."/>
            <person name="Zwirko Z."/>
            <person name="Jaffe D.B."/>
            <person name="Alvarez P."/>
            <person name="Brockman W."/>
            <person name="Butler J."/>
            <person name="Chin C."/>
            <person name="Gnerre S."/>
            <person name="Grabherr M."/>
            <person name="Kleber M."/>
            <person name="Mauceli E."/>
            <person name="MacCallum I."/>
        </authorList>
    </citation>
    <scope>NUCLEOTIDE SEQUENCE [LARGE SCALE GENOMIC DNA]</scope>
    <source>
        <strain evidence="2">Tucson 15287-2541.00</strain>
    </source>
</reference>
<dbReference type="KEGG" id="dgr:6568025"/>
<proteinExistence type="predicted"/>
<dbReference type="HOGENOM" id="CLU_1246548_0_0_1"/>
<dbReference type="OrthoDB" id="7859268at2759"/>
<sequence>MGLLFKPSLQFQVQKLYDDSSKRAEKFKDTHIMNFPSNEFKTLIDVDKATQSNIIESLSFAYSVMPKDSNECLINMKCAINTTEITRLLLKNAVDNCIADITISEELVNTIAKSLAAAIYGPMLENGVNTDRTIYSLVPAIVMKSDTGELKAFAVGQLVADDINNSNMIIIVRGCAVDNQSRQIITDSITQSMLPVNEISI</sequence>
<protein>
    <submittedName>
        <fullName evidence="1">GH15632</fullName>
    </submittedName>
</protein>
<evidence type="ECO:0000313" key="1">
    <source>
        <dbReference type="EMBL" id="EDV91174.1"/>
    </source>
</evidence>
<keyword evidence="2" id="KW-1185">Reference proteome</keyword>
<name>B4JUK4_DROGR</name>
<gene>
    <name evidence="1" type="primary">Dgri\GH15632</name>
    <name evidence="1" type="ORF">Dgri_GH15632</name>
</gene>
<dbReference type="eggNOG" id="ENOG502TCFH">
    <property type="taxonomic scope" value="Eukaryota"/>
</dbReference>
<dbReference type="AlphaFoldDB" id="B4JUK4"/>
<dbReference type="OMA" id="KLACTID"/>
<organism evidence="2">
    <name type="scientific">Drosophila grimshawi</name>
    <name type="common">Hawaiian fruit fly</name>
    <name type="synonym">Idiomyia grimshawi</name>
    <dbReference type="NCBI Taxonomy" id="7222"/>
    <lineage>
        <taxon>Eukaryota</taxon>
        <taxon>Metazoa</taxon>
        <taxon>Ecdysozoa</taxon>
        <taxon>Arthropoda</taxon>
        <taxon>Hexapoda</taxon>
        <taxon>Insecta</taxon>
        <taxon>Pterygota</taxon>
        <taxon>Neoptera</taxon>
        <taxon>Endopterygota</taxon>
        <taxon>Diptera</taxon>
        <taxon>Brachycera</taxon>
        <taxon>Muscomorpha</taxon>
        <taxon>Ephydroidea</taxon>
        <taxon>Drosophilidae</taxon>
        <taxon>Drosophila</taxon>
        <taxon>Hawaiian Drosophila</taxon>
    </lineage>
</organism>
<evidence type="ECO:0000313" key="2">
    <source>
        <dbReference type="Proteomes" id="UP000001070"/>
    </source>
</evidence>